<evidence type="ECO:0000256" key="1">
    <source>
        <dbReference type="ARBA" id="ARBA00004651"/>
    </source>
</evidence>
<dbReference type="InterPro" id="IPR001123">
    <property type="entry name" value="LeuE-type"/>
</dbReference>
<proteinExistence type="predicted"/>
<keyword evidence="4 6" id="KW-1133">Transmembrane helix</keyword>
<keyword evidence="2" id="KW-1003">Cell membrane</keyword>
<dbReference type="EMBL" id="CYSR01000031">
    <property type="protein sequence ID" value="CUI01403.1"/>
    <property type="molecule type" value="Genomic_DNA"/>
</dbReference>
<accession>A0A0P1HCZ6</accession>
<feature type="transmembrane region" description="Helical" evidence="6">
    <location>
        <begin position="145"/>
        <end position="170"/>
    </location>
</feature>
<evidence type="ECO:0000256" key="6">
    <source>
        <dbReference type="SAM" id="Phobius"/>
    </source>
</evidence>
<evidence type="ECO:0000313" key="8">
    <source>
        <dbReference type="Proteomes" id="UP000051326"/>
    </source>
</evidence>
<dbReference type="STRING" id="1396826.PHA8399_03545"/>
<name>A0A0P1HCZ6_9RHOB</name>
<evidence type="ECO:0000256" key="5">
    <source>
        <dbReference type="ARBA" id="ARBA00023136"/>
    </source>
</evidence>
<dbReference type="GO" id="GO:0005886">
    <property type="term" value="C:plasma membrane"/>
    <property type="evidence" value="ECO:0007669"/>
    <property type="project" value="UniProtKB-SubCell"/>
</dbReference>
<keyword evidence="5 6" id="KW-0472">Membrane</keyword>
<dbReference type="PANTHER" id="PTHR30086:SF20">
    <property type="entry name" value="ARGININE EXPORTER PROTEIN ARGO-RELATED"/>
    <property type="match status" value="1"/>
</dbReference>
<feature type="transmembrane region" description="Helical" evidence="6">
    <location>
        <begin position="6"/>
        <end position="28"/>
    </location>
</feature>
<evidence type="ECO:0000256" key="4">
    <source>
        <dbReference type="ARBA" id="ARBA00022989"/>
    </source>
</evidence>
<feature type="transmembrane region" description="Helical" evidence="6">
    <location>
        <begin position="40"/>
        <end position="63"/>
    </location>
</feature>
<evidence type="ECO:0000256" key="3">
    <source>
        <dbReference type="ARBA" id="ARBA00022692"/>
    </source>
</evidence>
<evidence type="ECO:0000313" key="7">
    <source>
        <dbReference type="EMBL" id="CUI01403.1"/>
    </source>
</evidence>
<protein>
    <submittedName>
        <fullName evidence="7">Threonine efflux protein</fullName>
    </submittedName>
</protein>
<keyword evidence="3 6" id="KW-0812">Transmembrane</keyword>
<dbReference type="GO" id="GO:0015171">
    <property type="term" value="F:amino acid transmembrane transporter activity"/>
    <property type="evidence" value="ECO:0007669"/>
    <property type="project" value="TreeGrafter"/>
</dbReference>
<dbReference type="PANTHER" id="PTHR30086">
    <property type="entry name" value="ARGININE EXPORTER PROTEIN ARGO"/>
    <property type="match status" value="1"/>
</dbReference>
<feature type="transmembrane region" description="Helical" evidence="6">
    <location>
        <begin position="182"/>
        <end position="202"/>
    </location>
</feature>
<dbReference type="Pfam" id="PF01810">
    <property type="entry name" value="LysE"/>
    <property type="match status" value="1"/>
</dbReference>
<organism evidence="7 8">
    <name type="scientific">Leisingera aquaemixtae</name>
    <dbReference type="NCBI Taxonomy" id="1396826"/>
    <lineage>
        <taxon>Bacteria</taxon>
        <taxon>Pseudomonadati</taxon>
        <taxon>Pseudomonadota</taxon>
        <taxon>Alphaproteobacteria</taxon>
        <taxon>Rhodobacterales</taxon>
        <taxon>Roseobacteraceae</taxon>
        <taxon>Leisingera</taxon>
    </lineage>
</organism>
<dbReference type="RefSeq" id="WP_058287419.1">
    <property type="nucleotide sequence ID" value="NZ_CYSR01000031.1"/>
</dbReference>
<sequence length="207" mass="21281">MENVNLVMILAAAFLGAASPGPATLTIAGTSMQHGRKPGLALAAGVCTGSLIWSVSAAFGLGAVMLANAWMFEAVRYAGAGYLMYLAIRSARSALRPGAPVLRAAAAPTLRSAYGKGLALHLTNPKAVLFFGALYAIGLPPGTPVSALLLVMAAIAVQSNLIFHGYALLFSSQAASRAYVRLRRAFEAAFAAAFGAASWQILAARLS</sequence>
<evidence type="ECO:0000256" key="2">
    <source>
        <dbReference type="ARBA" id="ARBA00022475"/>
    </source>
</evidence>
<dbReference type="AlphaFoldDB" id="A0A0P1HCZ6"/>
<dbReference type="Proteomes" id="UP000051326">
    <property type="component" value="Unassembled WGS sequence"/>
</dbReference>
<gene>
    <name evidence="7" type="primary">rhtC</name>
    <name evidence="7" type="ORF">PHA8399_03545</name>
</gene>
<feature type="transmembrane region" description="Helical" evidence="6">
    <location>
        <begin position="118"/>
        <end position="139"/>
    </location>
</feature>
<comment type="subcellular location">
    <subcellularLocation>
        <location evidence="1">Cell membrane</location>
        <topology evidence="1">Multi-pass membrane protein</topology>
    </subcellularLocation>
</comment>
<reference evidence="7 8" key="1">
    <citation type="submission" date="2015-09" db="EMBL/GenBank/DDBJ databases">
        <authorList>
            <consortium name="Swine Surveillance"/>
        </authorList>
    </citation>
    <scope>NUCLEOTIDE SEQUENCE [LARGE SCALE GENOMIC DNA]</scope>
    <source>
        <strain evidence="7 8">CECT 8399</strain>
    </source>
</reference>